<sequence>MRILKILTANFEKEGPGINKNDPQKEGFSLFLEILILRFWDIIKLNLIFILYCIPIVTIGPALAAMTSITISMIQRKHIYIFSDFHKAFKSNFKQSFIAGIIYIITIVILSYSLAYYYKLAQNNYFFYSIFFFCFFLSVFVGLAWLYVYPLITTVHLSLKDIFKNSILLSIVCFKNTLLGALVYWLIVSVNILFFPLALPFYILLSFGILSFIGSFATYKGIETFIIK</sequence>
<keyword evidence="1" id="KW-0472">Membrane</keyword>
<dbReference type="STRING" id="36745.CLSAP_39800"/>
<accession>M1MTD0</accession>
<dbReference type="OrthoDB" id="1852280at2"/>
<dbReference type="Pfam" id="PF04854">
    <property type="entry name" value="DUF624"/>
    <property type="match status" value="1"/>
</dbReference>
<evidence type="ECO:0000313" key="2">
    <source>
        <dbReference type="EMBL" id="AGF57976.1"/>
    </source>
</evidence>
<keyword evidence="3" id="KW-1185">Reference proteome</keyword>
<dbReference type="InterPro" id="IPR006938">
    <property type="entry name" value="DUF624"/>
</dbReference>
<dbReference type="KEGG" id="csr:Cspa_c42230"/>
<proteinExistence type="predicted"/>
<feature type="transmembrane region" description="Helical" evidence="1">
    <location>
        <begin position="193"/>
        <end position="219"/>
    </location>
</feature>
<keyword evidence="1" id="KW-1133">Transmembrane helix</keyword>
<evidence type="ECO:0008006" key="4">
    <source>
        <dbReference type="Google" id="ProtNLM"/>
    </source>
</evidence>
<keyword evidence="1" id="KW-0812">Transmembrane</keyword>
<dbReference type="HOGENOM" id="CLU_081578_0_0_9"/>
<dbReference type="AlphaFoldDB" id="M1MTD0"/>
<organism evidence="2 3">
    <name type="scientific">Clostridium saccharoperbutylacetonicum N1-4(HMT)</name>
    <dbReference type="NCBI Taxonomy" id="931276"/>
    <lineage>
        <taxon>Bacteria</taxon>
        <taxon>Bacillati</taxon>
        <taxon>Bacillota</taxon>
        <taxon>Clostridia</taxon>
        <taxon>Eubacteriales</taxon>
        <taxon>Clostridiaceae</taxon>
        <taxon>Clostridium</taxon>
    </lineage>
</organism>
<dbReference type="PATRIC" id="fig|931276.5.peg.4254"/>
<gene>
    <name evidence="2" type="ORF">Cspa_c42230</name>
</gene>
<feature type="transmembrane region" description="Helical" evidence="1">
    <location>
        <begin position="167"/>
        <end position="187"/>
    </location>
</feature>
<name>M1MTD0_9CLOT</name>
<feature type="transmembrane region" description="Helical" evidence="1">
    <location>
        <begin position="125"/>
        <end position="147"/>
    </location>
</feature>
<protein>
    <recommendedName>
        <fullName evidence="4">Integral membrane protein</fullName>
    </recommendedName>
</protein>
<reference evidence="2 3" key="1">
    <citation type="submission" date="2013-02" db="EMBL/GenBank/DDBJ databases">
        <title>Genome sequence of Clostridium saccharoperbutylacetonicum N1-4(HMT).</title>
        <authorList>
            <person name="Poehlein A."/>
            <person name="Daniel R."/>
        </authorList>
    </citation>
    <scope>NUCLEOTIDE SEQUENCE [LARGE SCALE GENOMIC DNA]</scope>
    <source>
        <strain evidence="3">N1-4(HMT)</strain>
    </source>
</reference>
<evidence type="ECO:0000313" key="3">
    <source>
        <dbReference type="Proteomes" id="UP000011728"/>
    </source>
</evidence>
<dbReference type="EMBL" id="CP004121">
    <property type="protein sequence ID" value="AGF57976.1"/>
    <property type="molecule type" value="Genomic_DNA"/>
</dbReference>
<feature type="transmembrane region" description="Helical" evidence="1">
    <location>
        <begin position="47"/>
        <end position="74"/>
    </location>
</feature>
<evidence type="ECO:0000256" key="1">
    <source>
        <dbReference type="SAM" id="Phobius"/>
    </source>
</evidence>
<dbReference type="Proteomes" id="UP000011728">
    <property type="component" value="Chromosome"/>
</dbReference>
<dbReference type="RefSeq" id="WP_015394287.1">
    <property type="nucleotide sequence ID" value="NC_020291.1"/>
</dbReference>
<feature type="transmembrane region" description="Helical" evidence="1">
    <location>
        <begin position="95"/>
        <end position="119"/>
    </location>
</feature>
<dbReference type="eggNOG" id="COG5578">
    <property type="taxonomic scope" value="Bacteria"/>
</dbReference>